<reference evidence="2" key="1">
    <citation type="submission" date="2019-10" db="EMBL/GenBank/DDBJ databases">
        <title>Streptomyces sp. nov., a novel actinobacterium isolated from alkaline environment.</title>
        <authorList>
            <person name="Golinska P."/>
        </authorList>
    </citation>
    <scope>NUCLEOTIDE SEQUENCE [LARGE SCALE GENOMIC DNA]</scope>
    <source>
        <strain evidence="2">DSM 42108</strain>
    </source>
</reference>
<evidence type="ECO:0000313" key="1">
    <source>
        <dbReference type="EMBL" id="MBB0231587.1"/>
    </source>
</evidence>
<evidence type="ECO:0000313" key="2">
    <source>
        <dbReference type="Proteomes" id="UP000530234"/>
    </source>
</evidence>
<protein>
    <submittedName>
        <fullName evidence="1">Uncharacterized protein</fullName>
    </submittedName>
</protein>
<accession>A0A7W3T607</accession>
<gene>
    <name evidence="1" type="ORF">FOE67_19290</name>
</gene>
<organism evidence="1 2">
    <name type="scientific">Streptomyces calidiresistens</name>
    <dbReference type="NCBI Taxonomy" id="1485586"/>
    <lineage>
        <taxon>Bacteria</taxon>
        <taxon>Bacillati</taxon>
        <taxon>Actinomycetota</taxon>
        <taxon>Actinomycetes</taxon>
        <taxon>Kitasatosporales</taxon>
        <taxon>Streptomycetaceae</taxon>
        <taxon>Streptomyces</taxon>
    </lineage>
</organism>
<comment type="caution">
    <text evidence="1">The sequence shown here is derived from an EMBL/GenBank/DDBJ whole genome shotgun (WGS) entry which is preliminary data.</text>
</comment>
<keyword evidence="2" id="KW-1185">Reference proteome</keyword>
<dbReference type="AlphaFoldDB" id="A0A7W3T607"/>
<sequence>MLAPVRRGPGDGHDLVTVPTRIGLEAVDLLRLGEGPGPVLYDATGETLGFLVPQGTTERWEVPGSACVPTAGPAAGGEGRPPVNGTGWLIAPERAAATTTCPDRLREALRRAGRTLAALDRCRH</sequence>
<dbReference type="Proteomes" id="UP000530234">
    <property type="component" value="Unassembled WGS sequence"/>
</dbReference>
<proteinExistence type="predicted"/>
<name>A0A7W3T607_9ACTN</name>
<dbReference type="EMBL" id="VKHS01000561">
    <property type="protein sequence ID" value="MBB0231587.1"/>
    <property type="molecule type" value="Genomic_DNA"/>
</dbReference>